<name>A0ABP0PTG1_9DINO</name>
<keyword evidence="8" id="KW-0066">ATP synthesis</keyword>
<sequence>MPKAGPRRESLTQRAADGSGLKPFGPVVAYAKASMVLALMDAAIEKKEIVLVTDDEEWLEKLLLIQSNPKFSALQKATETVKILPKLKSTVMPKFIVFLAKKNRLRGLKRICLEYVQSMYFNQSITPVTVKVAQRLTEQQMEKIKEKMKKKAGTRDIKLVVEVDPSLIGGLQLEWGYTDPQNRYAPSYGVDLSLKNILEKRALQKGVVTAA</sequence>
<comment type="similarity">
    <text evidence="2">Belongs to the ATPase delta chain family.</text>
</comment>
<dbReference type="EMBL" id="CAXAMN010023640">
    <property type="protein sequence ID" value="CAK9079317.1"/>
    <property type="molecule type" value="Genomic_DNA"/>
</dbReference>
<keyword evidence="5" id="KW-0406">Ion transport</keyword>
<keyword evidence="10" id="KW-1185">Reference proteome</keyword>
<organism evidence="9 10">
    <name type="scientific">Durusdinium trenchii</name>
    <dbReference type="NCBI Taxonomy" id="1381693"/>
    <lineage>
        <taxon>Eukaryota</taxon>
        <taxon>Sar</taxon>
        <taxon>Alveolata</taxon>
        <taxon>Dinophyceae</taxon>
        <taxon>Suessiales</taxon>
        <taxon>Symbiodiniaceae</taxon>
        <taxon>Durusdinium</taxon>
    </lineage>
</organism>
<evidence type="ECO:0000256" key="1">
    <source>
        <dbReference type="ARBA" id="ARBA00004370"/>
    </source>
</evidence>
<evidence type="ECO:0000256" key="3">
    <source>
        <dbReference type="ARBA" id="ARBA00022448"/>
    </source>
</evidence>
<dbReference type="InterPro" id="IPR000711">
    <property type="entry name" value="ATPase_OSCP/dsu"/>
</dbReference>
<dbReference type="InterPro" id="IPR020781">
    <property type="entry name" value="ATPase_OSCP/d_CS"/>
</dbReference>
<reference evidence="9 10" key="1">
    <citation type="submission" date="2024-02" db="EMBL/GenBank/DDBJ databases">
        <authorList>
            <person name="Chen Y."/>
            <person name="Shah S."/>
            <person name="Dougan E. K."/>
            <person name="Thang M."/>
            <person name="Chan C."/>
        </authorList>
    </citation>
    <scope>NUCLEOTIDE SEQUENCE [LARGE SCALE GENOMIC DNA]</scope>
</reference>
<evidence type="ECO:0000256" key="7">
    <source>
        <dbReference type="ARBA" id="ARBA00023136"/>
    </source>
</evidence>
<evidence type="ECO:0000313" key="9">
    <source>
        <dbReference type="EMBL" id="CAK9079317.1"/>
    </source>
</evidence>
<proteinExistence type="inferred from homology"/>
<dbReference type="Proteomes" id="UP001642484">
    <property type="component" value="Unassembled WGS sequence"/>
</dbReference>
<accession>A0ABP0PTG1</accession>
<dbReference type="PRINTS" id="PR00125">
    <property type="entry name" value="ATPASEDELTA"/>
</dbReference>
<evidence type="ECO:0000256" key="5">
    <source>
        <dbReference type="ARBA" id="ARBA00023065"/>
    </source>
</evidence>
<dbReference type="InterPro" id="IPR026015">
    <property type="entry name" value="ATP_synth_OSCP/delta_N_sf"/>
</dbReference>
<dbReference type="SUPFAM" id="SSF47928">
    <property type="entry name" value="N-terminal domain of the delta subunit of the F1F0-ATP synthase"/>
    <property type="match status" value="1"/>
</dbReference>
<dbReference type="PANTHER" id="PTHR11910">
    <property type="entry name" value="ATP SYNTHASE DELTA CHAIN"/>
    <property type="match status" value="1"/>
</dbReference>
<evidence type="ECO:0000313" key="10">
    <source>
        <dbReference type="Proteomes" id="UP001642484"/>
    </source>
</evidence>
<gene>
    <name evidence="9" type="ORF">CCMP2556_LOCUS39070</name>
</gene>
<dbReference type="HAMAP" id="MF_01416">
    <property type="entry name" value="ATP_synth_delta_bact"/>
    <property type="match status" value="1"/>
</dbReference>
<keyword evidence="4" id="KW-0375">Hydrogen ion transport</keyword>
<dbReference type="NCBIfam" id="TIGR01145">
    <property type="entry name" value="ATP_synt_delta"/>
    <property type="match status" value="1"/>
</dbReference>
<keyword evidence="7" id="KW-0472">Membrane</keyword>
<comment type="subcellular location">
    <subcellularLocation>
        <location evidence="1">Membrane</location>
    </subcellularLocation>
</comment>
<comment type="caution">
    <text evidence="9">The sequence shown here is derived from an EMBL/GenBank/DDBJ whole genome shotgun (WGS) entry which is preliminary data.</text>
</comment>
<dbReference type="PROSITE" id="PS00389">
    <property type="entry name" value="ATPASE_DELTA"/>
    <property type="match status" value="1"/>
</dbReference>
<protein>
    <submittedName>
        <fullName evidence="9">Uncharacterized protein</fullName>
    </submittedName>
</protein>
<evidence type="ECO:0000256" key="2">
    <source>
        <dbReference type="ARBA" id="ARBA00007046"/>
    </source>
</evidence>
<keyword evidence="6" id="KW-0793">Thylakoid</keyword>
<dbReference type="Pfam" id="PF00213">
    <property type="entry name" value="OSCP"/>
    <property type="match status" value="1"/>
</dbReference>
<evidence type="ECO:0000256" key="8">
    <source>
        <dbReference type="ARBA" id="ARBA00023310"/>
    </source>
</evidence>
<keyword evidence="3" id="KW-0813">Transport</keyword>
<evidence type="ECO:0000256" key="6">
    <source>
        <dbReference type="ARBA" id="ARBA00023078"/>
    </source>
</evidence>
<evidence type="ECO:0000256" key="4">
    <source>
        <dbReference type="ARBA" id="ARBA00022781"/>
    </source>
</evidence>